<feature type="compositionally biased region" description="Low complexity" evidence="2">
    <location>
        <begin position="15"/>
        <end position="25"/>
    </location>
</feature>
<sequence length="645" mass="72754">MAGHISEEDLLSGIELLPTTEPTTPSNLATAPHKEESSILEDSISSMKGASSHQSPDKLPSSYFTTSVHEVQKKLRDSLASSLRREAEMKSSWFESPGEVRVTSEVEKHNGHSSPMKLDTPIKVHVDDTATTLQSKLQLLSPSEHVGPNICLSSQFPSGISPIKTGGGENLKSPFSENTNPQSNEDINTQQLLTFIKHLEKGPKSDQTVASQLSQLSVLLKQSTDLQPRVSEYNPTKKIVLKSPSKPEMKSTVDMVFKSNKFRSDSSKSLTSNRDKTNRKKKSTAVLDQDKHVSLLKPKVPTGKSVQFFQQESKPNSKKIKKRVNNTEETSKSEISCRSVNDMLVVRNHLQTMLNLRKVDAQALDPPAPDLYNNTDDSKNEDTFRSTDTATLLRTHPSDLVPSFTSDNGEISAEMTDSLTSDVFSMLKTNKQRSTRSSVDSSISAENGILRDTLEKEKYRRQHCEKQIQKLQKKMLEIQQELAVAHSVDKKKDLMIEQLDKTLAKVVEGWKSHESNLVKSVEKLTKEGESWKEESVKLKEMVVGLENELAKSLEELVNAKETIVRLQEGENRSKKTYQKRTEEINKVIDQKNEQMSNLETQNEDLNQRLEKLGKQIKEQSSRFESEKKEFLEKDTVWEETVFELE</sequence>
<reference evidence="4" key="1">
    <citation type="submission" date="2003-08" db="EMBL/GenBank/DDBJ databases">
        <authorList>
            <person name="Birren B."/>
            <person name="Nusbaum C."/>
            <person name="Abebe A."/>
            <person name="Abouelleil A."/>
            <person name="Adekoya E."/>
            <person name="Ait-zahra M."/>
            <person name="Allen N."/>
            <person name="Allen T."/>
            <person name="An P."/>
            <person name="Anderson M."/>
            <person name="Anderson S."/>
            <person name="Arachchi H."/>
            <person name="Armbruster J."/>
            <person name="Bachantsang P."/>
            <person name="Baldwin J."/>
            <person name="Barry A."/>
            <person name="Bayul T."/>
            <person name="Blitshsteyn B."/>
            <person name="Bloom T."/>
            <person name="Blye J."/>
            <person name="Boguslavskiy L."/>
            <person name="Borowsky M."/>
            <person name="Boukhgalter B."/>
            <person name="Brunache A."/>
            <person name="Butler J."/>
            <person name="Calixte N."/>
            <person name="Calvo S."/>
            <person name="Camarata J."/>
            <person name="Campo K."/>
            <person name="Chang J."/>
            <person name="Cheshatsang Y."/>
            <person name="Citroen M."/>
            <person name="Collymore A."/>
            <person name="Considine T."/>
            <person name="Cook A."/>
            <person name="Cooke P."/>
            <person name="Corum B."/>
            <person name="Cuomo C."/>
            <person name="David R."/>
            <person name="Dawoe T."/>
            <person name="Degray S."/>
            <person name="Dodge S."/>
            <person name="Dooley K."/>
            <person name="Dorje P."/>
            <person name="Dorjee K."/>
            <person name="Dorris L."/>
            <person name="Duffey N."/>
            <person name="Dupes A."/>
            <person name="Elkins T."/>
            <person name="Engels R."/>
            <person name="Erickson J."/>
            <person name="Farina A."/>
            <person name="Faro S."/>
            <person name="Ferreira P."/>
            <person name="Fischer H."/>
            <person name="Fitzgerald M."/>
            <person name="Foley K."/>
            <person name="Gage D."/>
            <person name="Galagan J."/>
            <person name="Gearin G."/>
            <person name="Gnerre S."/>
            <person name="Gnirke A."/>
            <person name="Goyette A."/>
            <person name="Graham J."/>
            <person name="Grandbois E."/>
            <person name="Gyaltsen K."/>
            <person name="Hafez N."/>
            <person name="Hagopian D."/>
            <person name="Hagos B."/>
            <person name="Hall J."/>
            <person name="Hatcher B."/>
            <person name="Heller A."/>
            <person name="Higgins H."/>
            <person name="Honan T."/>
            <person name="Horn A."/>
            <person name="Houde N."/>
            <person name="Hughes L."/>
            <person name="Hulme W."/>
            <person name="Husby E."/>
            <person name="Iliev I."/>
            <person name="Jaffe D."/>
            <person name="Jones C."/>
            <person name="Kamal M."/>
            <person name="Kamat A."/>
            <person name="Kamvysselis M."/>
            <person name="Karlsson E."/>
            <person name="Kells C."/>
            <person name="Kieu A."/>
            <person name="Kisner P."/>
            <person name="Kodira C."/>
            <person name="Kulbokas E."/>
            <person name="Labutti K."/>
            <person name="Lama D."/>
            <person name="Landers T."/>
            <person name="Leger J."/>
            <person name="Levine S."/>
            <person name="Lewis D."/>
            <person name="Lewis T."/>
            <person name="Lindblad-toh K."/>
            <person name="Liu X."/>
            <person name="Lokyitsang T."/>
            <person name="Lokyitsang Y."/>
            <person name="Lucien O."/>
            <person name="Lui A."/>
            <person name="Ma L.J."/>
            <person name="Mabbitt R."/>
            <person name="Macdonald J."/>
            <person name="Maclean C."/>
            <person name="Major J."/>
            <person name="Manning J."/>
            <person name="Marabella R."/>
            <person name="Maru K."/>
            <person name="Matthews C."/>
            <person name="Mauceli E."/>
            <person name="Mccarthy M."/>
            <person name="Mcdonough S."/>
            <person name="Mcghee T."/>
            <person name="Meldrim J."/>
            <person name="Meneus L."/>
            <person name="Mesirov J."/>
            <person name="Mihalev A."/>
            <person name="Mihova T."/>
            <person name="Mikkelsen T."/>
            <person name="Mlenga V."/>
            <person name="Moru K."/>
            <person name="Mozes J."/>
            <person name="Mulrain L."/>
            <person name="Munson G."/>
            <person name="Naylor J."/>
            <person name="Newes C."/>
            <person name="Nguyen C."/>
            <person name="Nguyen N."/>
            <person name="Nguyen T."/>
            <person name="Nicol R."/>
            <person name="Nielsen C."/>
            <person name="Nizzari M."/>
            <person name="Norbu C."/>
            <person name="Norbu N."/>
            <person name="O'donnell P."/>
            <person name="Okoawo O."/>
            <person name="O'leary S."/>
            <person name="Omotosho B."/>
            <person name="O'neill K."/>
            <person name="Osman S."/>
            <person name="Parker S."/>
            <person name="Perrin D."/>
            <person name="Phunkhang P."/>
            <person name="Piqani B."/>
            <person name="Purcell S."/>
            <person name="Rachupka T."/>
            <person name="Ramasamy U."/>
            <person name="Rameau R."/>
            <person name="Ray V."/>
            <person name="Raymond C."/>
            <person name="Retta R."/>
            <person name="Richardson S."/>
            <person name="Rise C."/>
            <person name="Rodriguez J."/>
            <person name="Rogers J."/>
            <person name="Rogov P."/>
            <person name="Rutman M."/>
            <person name="Schupbach R."/>
            <person name="Seaman C."/>
            <person name="Settipalli S."/>
            <person name="Sharpe T."/>
            <person name="Sheridan J."/>
            <person name="Sherpa N."/>
            <person name="Shi J."/>
            <person name="Smirnov S."/>
            <person name="Smith C."/>
            <person name="Sougnez C."/>
            <person name="Spencer B."/>
            <person name="Stalker J."/>
            <person name="Stange-thomann N."/>
            <person name="Stavropoulos S."/>
            <person name="Stetson K."/>
            <person name="Stone C."/>
            <person name="Stone S."/>
            <person name="Stubbs M."/>
            <person name="Talamas J."/>
            <person name="Tchuinga P."/>
            <person name="Tenzing P."/>
            <person name="Tesfaye S."/>
            <person name="Theodore J."/>
            <person name="Thoulutsang Y."/>
            <person name="Topham K."/>
            <person name="Towey S."/>
            <person name="Tsamla T."/>
            <person name="Tsomo N."/>
            <person name="Vallee D."/>
            <person name="Vassiliev H."/>
            <person name="Venkataraman V."/>
            <person name="Vinson J."/>
            <person name="Vo A."/>
            <person name="Wade C."/>
            <person name="Wang S."/>
            <person name="Wangchuk T."/>
            <person name="Wangdi T."/>
            <person name="Whittaker C."/>
            <person name="Wilkinson J."/>
            <person name="Wu Y."/>
            <person name="Wyman D."/>
            <person name="Yadav S."/>
            <person name="Yang S."/>
            <person name="Yang X."/>
            <person name="Yeager S."/>
            <person name="Yee E."/>
            <person name="Young G."/>
            <person name="Zainoun J."/>
            <person name="Zembeck L."/>
            <person name="Zimmer A."/>
            <person name="Zody M."/>
            <person name="Lander E."/>
        </authorList>
    </citation>
    <scope>NUCLEOTIDE SEQUENCE [LARGE SCALE GENOMIC DNA]</scope>
</reference>
<dbReference type="GO" id="GO:0005813">
    <property type="term" value="C:centrosome"/>
    <property type="evidence" value="ECO:0007669"/>
    <property type="project" value="TreeGrafter"/>
</dbReference>
<dbReference type="AlphaFoldDB" id="H2YQE7"/>
<dbReference type="InParanoid" id="H2YQE7"/>
<dbReference type="GO" id="GO:0051299">
    <property type="term" value="P:centrosome separation"/>
    <property type="evidence" value="ECO:0007669"/>
    <property type="project" value="TreeGrafter"/>
</dbReference>
<dbReference type="Proteomes" id="UP000007875">
    <property type="component" value="Unassembled WGS sequence"/>
</dbReference>
<protein>
    <submittedName>
        <fullName evidence="3">Uncharacterized protein</fullName>
    </submittedName>
</protein>
<evidence type="ECO:0000313" key="3">
    <source>
        <dbReference type="Ensembl" id="ENSCSAVP00000007555.1"/>
    </source>
</evidence>
<proteinExistence type="predicted"/>
<evidence type="ECO:0000313" key="4">
    <source>
        <dbReference type="Proteomes" id="UP000007875"/>
    </source>
</evidence>
<dbReference type="GO" id="GO:1902410">
    <property type="term" value="P:mitotic cytokinetic process"/>
    <property type="evidence" value="ECO:0007669"/>
    <property type="project" value="TreeGrafter"/>
</dbReference>
<dbReference type="GO" id="GO:0007099">
    <property type="term" value="P:centriole replication"/>
    <property type="evidence" value="ECO:0007669"/>
    <property type="project" value="InterPro"/>
</dbReference>
<feature type="region of interest" description="Disordered" evidence="2">
    <location>
        <begin position="263"/>
        <end position="286"/>
    </location>
</feature>
<evidence type="ECO:0000256" key="1">
    <source>
        <dbReference type="SAM" id="Coils"/>
    </source>
</evidence>
<dbReference type="eggNOG" id="ENOG502QRRG">
    <property type="taxonomic scope" value="Eukaryota"/>
</dbReference>
<feature type="region of interest" description="Disordered" evidence="2">
    <location>
        <begin position="1"/>
        <end position="62"/>
    </location>
</feature>
<keyword evidence="1" id="KW-0175">Coiled coil</keyword>
<dbReference type="Ensembl" id="ENSCSAVT00000007654.1">
    <property type="protein sequence ID" value="ENSCSAVP00000007555.1"/>
    <property type="gene ID" value="ENSCSAVG00000004511.1"/>
</dbReference>
<reference evidence="3" key="3">
    <citation type="submission" date="2025-09" db="UniProtKB">
        <authorList>
            <consortium name="Ensembl"/>
        </authorList>
    </citation>
    <scope>IDENTIFICATION</scope>
</reference>
<dbReference type="InterPro" id="IPR038923">
    <property type="entry name" value="Centrobin"/>
</dbReference>
<dbReference type="GO" id="GO:1902017">
    <property type="term" value="P:regulation of cilium assembly"/>
    <property type="evidence" value="ECO:0007669"/>
    <property type="project" value="InterPro"/>
</dbReference>
<keyword evidence="4" id="KW-1185">Reference proteome</keyword>
<dbReference type="PANTHER" id="PTHR34439">
    <property type="entry name" value="CENTROBIN"/>
    <property type="match status" value="1"/>
</dbReference>
<dbReference type="HOGENOM" id="CLU_424888_0_0_1"/>
<accession>H2YQE7</accession>
<feature type="coiled-coil region" evidence="1">
    <location>
        <begin position="454"/>
        <end position="488"/>
    </location>
</feature>
<dbReference type="PANTHER" id="PTHR34439:SF1">
    <property type="entry name" value="CENTROBIN"/>
    <property type="match status" value="1"/>
</dbReference>
<feature type="coiled-coil region" evidence="1">
    <location>
        <begin position="521"/>
        <end position="629"/>
    </location>
</feature>
<evidence type="ECO:0000256" key="2">
    <source>
        <dbReference type="SAM" id="MobiDB-lite"/>
    </source>
</evidence>
<organism evidence="3 4">
    <name type="scientific">Ciona savignyi</name>
    <name type="common">Pacific transparent sea squirt</name>
    <dbReference type="NCBI Taxonomy" id="51511"/>
    <lineage>
        <taxon>Eukaryota</taxon>
        <taxon>Metazoa</taxon>
        <taxon>Chordata</taxon>
        <taxon>Tunicata</taxon>
        <taxon>Ascidiacea</taxon>
        <taxon>Phlebobranchia</taxon>
        <taxon>Cionidae</taxon>
        <taxon>Ciona</taxon>
    </lineage>
</organism>
<reference evidence="3" key="2">
    <citation type="submission" date="2025-08" db="UniProtKB">
        <authorList>
            <consortium name="Ensembl"/>
        </authorList>
    </citation>
    <scope>IDENTIFICATION</scope>
</reference>
<name>H2YQE7_CIOSA</name>
<dbReference type="GO" id="GO:0005814">
    <property type="term" value="C:centriole"/>
    <property type="evidence" value="ECO:0007669"/>
    <property type="project" value="TreeGrafter"/>
</dbReference>
<dbReference type="GeneTree" id="ENSGT00940000171849"/>